<keyword evidence="4" id="KW-1185">Reference proteome</keyword>
<feature type="compositionally biased region" description="Acidic residues" evidence="1">
    <location>
        <begin position="241"/>
        <end position="253"/>
    </location>
</feature>
<dbReference type="OrthoDB" id="433924at2759"/>
<dbReference type="EMBL" id="ML179130">
    <property type="protein sequence ID" value="THU98782.1"/>
    <property type="molecule type" value="Genomic_DNA"/>
</dbReference>
<feature type="region of interest" description="Disordered" evidence="1">
    <location>
        <begin position="409"/>
        <end position="497"/>
    </location>
</feature>
<dbReference type="PROSITE" id="PS50013">
    <property type="entry name" value="CHROMO_2"/>
    <property type="match status" value="1"/>
</dbReference>
<evidence type="ECO:0000256" key="1">
    <source>
        <dbReference type="SAM" id="MobiDB-lite"/>
    </source>
</evidence>
<feature type="region of interest" description="Disordered" evidence="1">
    <location>
        <begin position="237"/>
        <end position="256"/>
    </location>
</feature>
<feature type="compositionally biased region" description="Acidic residues" evidence="1">
    <location>
        <begin position="217"/>
        <end position="227"/>
    </location>
</feature>
<feature type="region of interest" description="Disordered" evidence="1">
    <location>
        <begin position="286"/>
        <end position="386"/>
    </location>
</feature>
<feature type="domain" description="Chromo" evidence="2">
    <location>
        <begin position="36"/>
        <end position="143"/>
    </location>
</feature>
<feature type="compositionally biased region" description="Basic and acidic residues" evidence="1">
    <location>
        <begin position="335"/>
        <end position="347"/>
    </location>
</feature>
<feature type="region of interest" description="Disordered" evidence="1">
    <location>
        <begin position="167"/>
        <end position="231"/>
    </location>
</feature>
<dbReference type="InterPro" id="IPR000953">
    <property type="entry name" value="Chromo/chromo_shadow_dom"/>
</dbReference>
<feature type="compositionally biased region" description="Low complexity" evidence="1">
    <location>
        <begin position="195"/>
        <end position="211"/>
    </location>
</feature>
<evidence type="ECO:0000259" key="2">
    <source>
        <dbReference type="PROSITE" id="PS50013"/>
    </source>
</evidence>
<feature type="compositionally biased region" description="Pro residues" evidence="1">
    <location>
        <begin position="307"/>
        <end position="324"/>
    </location>
</feature>
<gene>
    <name evidence="3" type="ORF">K435DRAFT_964759</name>
</gene>
<organism evidence="3 4">
    <name type="scientific">Dendrothele bispora (strain CBS 962.96)</name>
    <dbReference type="NCBI Taxonomy" id="1314807"/>
    <lineage>
        <taxon>Eukaryota</taxon>
        <taxon>Fungi</taxon>
        <taxon>Dikarya</taxon>
        <taxon>Basidiomycota</taxon>
        <taxon>Agaricomycotina</taxon>
        <taxon>Agaricomycetes</taxon>
        <taxon>Agaricomycetidae</taxon>
        <taxon>Agaricales</taxon>
        <taxon>Agaricales incertae sedis</taxon>
        <taxon>Dendrothele</taxon>
    </lineage>
</organism>
<name>A0A4S8M8T4_DENBC</name>
<feature type="compositionally biased region" description="Low complexity" evidence="1">
    <location>
        <begin position="484"/>
        <end position="495"/>
    </location>
</feature>
<feature type="compositionally biased region" description="Basic and acidic residues" evidence="1">
    <location>
        <begin position="167"/>
        <end position="182"/>
    </location>
</feature>
<protein>
    <recommendedName>
        <fullName evidence="2">Chromo domain-containing protein</fullName>
    </recommendedName>
</protein>
<dbReference type="Proteomes" id="UP000297245">
    <property type="component" value="Unassembled WGS sequence"/>
</dbReference>
<evidence type="ECO:0000313" key="4">
    <source>
        <dbReference type="Proteomes" id="UP000297245"/>
    </source>
</evidence>
<feature type="region of interest" description="Disordered" evidence="1">
    <location>
        <begin position="1"/>
        <end position="29"/>
    </location>
</feature>
<dbReference type="AlphaFoldDB" id="A0A4S8M8T4"/>
<sequence length="1198" mass="134101">MVKVKSATARRSVGNAKPNRGKSKRTTKQVQEPVLYEVELIKKGRVRGDGALEFFLSWRGYNSDEDRYVPGSLSSSLILGHSIQFAGSCVMALYHHEVLDTFVIMEDAGTDEYAWQVEDNLKTCDRLIGSFLEEVEFDRNNPAAPGTSLIPSAQWIEKETEYYLKTYGKDDDSEDDSYKPDENSGDEMDLIEQNLSPPSVSLSERLSSSSRGQEEVTSNDDSEDEIDNYLNSRKRKRVLESSDDENDDEDDDNVPLTHLRRSTLTKTKTNQTFDSRNISLNIDDLSLDEPLDSPLLGKKSKAKSRPRPPSLVIPSPSSPSPDPSPVTTATRKSKSAVDFRADEDLRFSKTSKKRKRAQTDNDQTQLPTHSVDDSVDGVSPEAYKGIGDLSNRKKYEGLKIQKKPITEEAKTTNVIDDSMDVDDEPHWGQQQKEVDQWEGGWGGQPDFGTAADAGSPQHSEAWRTPIPSPMRSPDLVSRSKATASQQSEPVQQQSPPLTPVMQRTMTSFNSLPSPTGSPVFLARDVRGIERKSSGQNDSGQSHDVTELGNSFEDDVFQLQPEAEVNSFLDSIKNDLLPNDEDAALSMDMEFDIDSDRDVAPVIRKLVNVNDTNPEATPTKGKIIQIPQRKLFFSPQSLSKRQWKWTGPVRLLTGHGSVGSCKKADAEMICQAGLISTSAVVQGGMPFKVALSSVDAIDLRMYGIDHLKTVLAACKPVQQMAALNEIVGEQNDDGQSGGTGALTKVAQLMVSRQIAGIYEFYIDKCSAGIIVFFPPTQKSTLLSFLNFPEVSPCCAMAIALFPWLFPSVHVADSTRSFADVHRWDKQKRSEVAKIQMAHTKSGFDPPALVIKHCGLSRMEYLLQMLRFPAWLYNEMKASDRLYHLWSGDCDNFDALSLRKRHPDFSTLKAVDVECRALRKLLDKLFPRAKQVNQVAEKNVNANIYMMVFLHAASLRNLHKMPYLLDLKRRKDEDGHLSVAFYVFGTSLTMDPSDWRFEEVFPLGGVVTLTPTALAEDPAGLSKIIDHVADHPFWVGYVLPCVIGLAVKLKYRQLQLDPLAHFDRGHFLFESILSTIDDGKFALTRSPPPANDRLQSEQWIAEQSNSVLRDPRETLEFCIEEFESQYGHLQEDEWLKAVEDQISSEMRQMQIQPTIMNGYRRMVVLQGASIEEHCGGGVEWVGFKNFRFDDAADEELLHDL</sequence>
<accession>A0A4S8M8T4</accession>
<reference evidence="3 4" key="1">
    <citation type="journal article" date="2019" name="Nat. Ecol. Evol.">
        <title>Megaphylogeny resolves global patterns of mushroom evolution.</title>
        <authorList>
            <person name="Varga T."/>
            <person name="Krizsan K."/>
            <person name="Foldi C."/>
            <person name="Dima B."/>
            <person name="Sanchez-Garcia M."/>
            <person name="Sanchez-Ramirez S."/>
            <person name="Szollosi G.J."/>
            <person name="Szarkandi J.G."/>
            <person name="Papp V."/>
            <person name="Albert L."/>
            <person name="Andreopoulos W."/>
            <person name="Angelini C."/>
            <person name="Antonin V."/>
            <person name="Barry K.W."/>
            <person name="Bougher N.L."/>
            <person name="Buchanan P."/>
            <person name="Buyck B."/>
            <person name="Bense V."/>
            <person name="Catcheside P."/>
            <person name="Chovatia M."/>
            <person name="Cooper J."/>
            <person name="Damon W."/>
            <person name="Desjardin D."/>
            <person name="Finy P."/>
            <person name="Geml J."/>
            <person name="Haridas S."/>
            <person name="Hughes K."/>
            <person name="Justo A."/>
            <person name="Karasinski D."/>
            <person name="Kautmanova I."/>
            <person name="Kiss B."/>
            <person name="Kocsube S."/>
            <person name="Kotiranta H."/>
            <person name="LaButti K.M."/>
            <person name="Lechner B.E."/>
            <person name="Liimatainen K."/>
            <person name="Lipzen A."/>
            <person name="Lukacs Z."/>
            <person name="Mihaltcheva S."/>
            <person name="Morgado L.N."/>
            <person name="Niskanen T."/>
            <person name="Noordeloos M.E."/>
            <person name="Ohm R.A."/>
            <person name="Ortiz-Santana B."/>
            <person name="Ovrebo C."/>
            <person name="Racz N."/>
            <person name="Riley R."/>
            <person name="Savchenko A."/>
            <person name="Shiryaev A."/>
            <person name="Soop K."/>
            <person name="Spirin V."/>
            <person name="Szebenyi C."/>
            <person name="Tomsovsky M."/>
            <person name="Tulloss R.E."/>
            <person name="Uehling J."/>
            <person name="Grigoriev I.V."/>
            <person name="Vagvolgyi C."/>
            <person name="Papp T."/>
            <person name="Martin F.M."/>
            <person name="Miettinen O."/>
            <person name="Hibbett D.S."/>
            <person name="Nagy L.G."/>
        </authorList>
    </citation>
    <scope>NUCLEOTIDE SEQUENCE [LARGE SCALE GENOMIC DNA]</scope>
    <source>
        <strain evidence="3 4">CBS 962.96</strain>
    </source>
</reference>
<evidence type="ECO:0000313" key="3">
    <source>
        <dbReference type="EMBL" id="THU98782.1"/>
    </source>
</evidence>
<proteinExistence type="predicted"/>